<feature type="compositionally biased region" description="Basic and acidic residues" evidence="2">
    <location>
        <begin position="11"/>
        <end position="20"/>
    </location>
</feature>
<dbReference type="EnsemblMetazoa" id="CapteT191143">
    <property type="protein sequence ID" value="CapteP191143"/>
    <property type="gene ID" value="CapteG191143"/>
</dbReference>
<name>R7UQ38_CAPTE</name>
<dbReference type="PANTHER" id="PTHR22089:SF2">
    <property type="entry name" value="MIRROR-IMAGE POLYDACTYLY GENE 1 PROTEIN"/>
    <property type="match status" value="1"/>
</dbReference>
<organism evidence="3">
    <name type="scientific">Capitella teleta</name>
    <name type="common">Polychaete worm</name>
    <dbReference type="NCBI Taxonomy" id="283909"/>
    <lineage>
        <taxon>Eukaryota</taxon>
        <taxon>Metazoa</taxon>
        <taxon>Spiralia</taxon>
        <taxon>Lophotrochozoa</taxon>
        <taxon>Annelida</taxon>
        <taxon>Polychaeta</taxon>
        <taxon>Sedentaria</taxon>
        <taxon>Scolecida</taxon>
        <taxon>Capitellidae</taxon>
        <taxon>Capitella</taxon>
    </lineage>
</organism>
<reference evidence="3 5" key="2">
    <citation type="journal article" date="2013" name="Nature">
        <title>Insights into bilaterian evolution from three spiralian genomes.</title>
        <authorList>
            <person name="Simakov O."/>
            <person name="Marletaz F."/>
            <person name="Cho S.J."/>
            <person name="Edsinger-Gonzales E."/>
            <person name="Havlak P."/>
            <person name="Hellsten U."/>
            <person name="Kuo D.H."/>
            <person name="Larsson T."/>
            <person name="Lv J."/>
            <person name="Arendt D."/>
            <person name="Savage R."/>
            <person name="Osoegawa K."/>
            <person name="de Jong P."/>
            <person name="Grimwood J."/>
            <person name="Chapman J.A."/>
            <person name="Shapiro H."/>
            <person name="Aerts A."/>
            <person name="Otillar R.P."/>
            <person name="Terry A.Y."/>
            <person name="Boore J.L."/>
            <person name="Grigoriev I.V."/>
            <person name="Lindberg D.R."/>
            <person name="Seaver E.C."/>
            <person name="Weisblat D.A."/>
            <person name="Putnam N.H."/>
            <person name="Rokhsar D.S."/>
        </authorList>
    </citation>
    <scope>NUCLEOTIDE SEQUENCE</scope>
    <source>
        <strain evidence="3 5">I ESC-2004</strain>
    </source>
</reference>
<evidence type="ECO:0000256" key="1">
    <source>
        <dbReference type="SAM" id="Coils"/>
    </source>
</evidence>
<proteinExistence type="predicted"/>
<dbReference type="STRING" id="283909.R7UQ38"/>
<dbReference type="Proteomes" id="UP000014760">
    <property type="component" value="Unassembled WGS sequence"/>
</dbReference>
<dbReference type="AlphaFoldDB" id="R7UQ38"/>
<feature type="coiled-coil region" evidence="1">
    <location>
        <begin position="196"/>
        <end position="223"/>
    </location>
</feature>
<sequence length="392" mass="44635">MALVTENIDDIYMRRSDRNPNDPNYRRLASKDRVLVSHLRQAVEGARERITHLRDDAETSEESRLKEITLRQLAEARLEQLVDMYGDPSVTEELKNRLPHGSSHQDSKRLQWQEEIAQLKAKDPHRSGTAASTSVMRERANHTAALSPAANQNPLPDPAKNSGEMTIRNEPRIDQEKQMSISREQHRQVSLLVAELEKSKNLNISLQAKVDNLETEVERLKYESKTNMAAAEGEMTDKAASLVEDIYRAQKQRDEAMLNRLRLANQERDEALAKLNSRQLAALQQLERFNIDEDVIKPGYCMLHFQDLGGLLSELTDAASPEVLSAVGRRLADAINTARQRRQEICTEELKTVLKERDNAKNKCAQLERDVLKLQQHLASSTDSRARKPQLQ</sequence>
<dbReference type="PANTHER" id="PTHR22089">
    <property type="entry name" value="MIRROR-IMAGE POLYDACTYLY GENE 1 PROTEIN"/>
    <property type="match status" value="1"/>
</dbReference>
<keyword evidence="5" id="KW-1185">Reference proteome</keyword>
<evidence type="ECO:0000313" key="5">
    <source>
        <dbReference type="Proteomes" id="UP000014760"/>
    </source>
</evidence>
<evidence type="ECO:0000313" key="3">
    <source>
        <dbReference type="EMBL" id="ELU08624.1"/>
    </source>
</evidence>
<dbReference type="EMBL" id="AMQN01006674">
    <property type="status" value="NOT_ANNOTATED_CDS"/>
    <property type="molecule type" value="Genomic_DNA"/>
</dbReference>
<protein>
    <submittedName>
        <fullName evidence="3 4">Uncharacterized protein</fullName>
    </submittedName>
</protein>
<reference evidence="5" key="1">
    <citation type="submission" date="2012-12" db="EMBL/GenBank/DDBJ databases">
        <authorList>
            <person name="Hellsten U."/>
            <person name="Grimwood J."/>
            <person name="Chapman J.A."/>
            <person name="Shapiro H."/>
            <person name="Aerts A."/>
            <person name="Otillar R.P."/>
            <person name="Terry A.Y."/>
            <person name="Boore J.L."/>
            <person name="Simakov O."/>
            <person name="Marletaz F."/>
            <person name="Cho S.-J."/>
            <person name="Edsinger-Gonzales E."/>
            <person name="Havlak P."/>
            <person name="Kuo D.-H."/>
            <person name="Larsson T."/>
            <person name="Lv J."/>
            <person name="Arendt D."/>
            <person name="Savage R."/>
            <person name="Osoegawa K."/>
            <person name="de Jong P."/>
            <person name="Lindberg D.R."/>
            <person name="Seaver E.C."/>
            <person name="Weisblat D.A."/>
            <person name="Putnam N.H."/>
            <person name="Grigoriev I.V."/>
            <person name="Rokhsar D.S."/>
        </authorList>
    </citation>
    <scope>NUCLEOTIDE SEQUENCE</scope>
    <source>
        <strain evidence="5">I ESC-2004</strain>
    </source>
</reference>
<reference evidence="4" key="3">
    <citation type="submission" date="2015-06" db="UniProtKB">
        <authorList>
            <consortium name="EnsemblMetazoa"/>
        </authorList>
    </citation>
    <scope>IDENTIFICATION</scope>
</reference>
<feature type="coiled-coil region" evidence="1">
    <location>
        <begin position="36"/>
        <end position="63"/>
    </location>
</feature>
<dbReference type="InterPro" id="IPR026175">
    <property type="entry name" value="MIPOL1"/>
</dbReference>
<dbReference type="OrthoDB" id="6426880at2759"/>
<evidence type="ECO:0000256" key="2">
    <source>
        <dbReference type="SAM" id="MobiDB-lite"/>
    </source>
</evidence>
<feature type="region of interest" description="Disordered" evidence="2">
    <location>
        <begin position="140"/>
        <end position="166"/>
    </location>
</feature>
<evidence type="ECO:0000313" key="4">
    <source>
        <dbReference type="EnsemblMetazoa" id="CapteP191143"/>
    </source>
</evidence>
<accession>R7UQ38</accession>
<feature type="coiled-coil region" evidence="1">
    <location>
        <begin position="350"/>
        <end position="377"/>
    </location>
</feature>
<gene>
    <name evidence="3" type="ORF">CAPTEDRAFT_191143</name>
</gene>
<dbReference type="HOGENOM" id="CLU_704464_0_0_1"/>
<keyword evidence="1" id="KW-0175">Coiled coil</keyword>
<feature type="region of interest" description="Disordered" evidence="2">
    <location>
        <begin position="1"/>
        <end position="26"/>
    </location>
</feature>
<dbReference type="EMBL" id="KB298910">
    <property type="protein sequence ID" value="ELU08624.1"/>
    <property type="molecule type" value="Genomic_DNA"/>
</dbReference>